<gene>
    <name evidence="1" type="ORF">AN618_02920</name>
</gene>
<protein>
    <recommendedName>
        <fullName evidence="3">Protein translocase subunit SecA</fullName>
    </recommendedName>
</protein>
<dbReference type="Gene3D" id="3.10.450.50">
    <property type="match status" value="1"/>
</dbReference>
<sequence>MMRLFEVDRNDKCPCGSGKKYKKCCMDRVEEIKREILKEYEGMFTATGLSIVNVISALLGFKLGNKVLDTSDIMELMMEAWMEEEDEEVDFSGSFKDLLRQKSGLKMVRVPGEMFAENEREKMQKIFEKDFVETLLLRIARSIRYDEYSREEMKVILWAISIAAEEGHVRDFISCVYEVSKDEIVECNEKLWELVTEKVTDMKKLRKVFEEISMETSNFLHYSGEHLKLLYEDEMERMISEIERVELPLYSIYSGLAEIYVKNSLNTQDKMEKVGIEQIVSPEFFVAGIKEGMLEYFLAGIEKWISEEIERIKKEKKDKEEIENMLSFSIFLLTPLTPAQLDFLYKIYISYIKNFIENLPKKIDYRETIINSLEELFDEKFVEKYTDYLKKKGLFKEAGYVEGCFYKINNFLEHLSPN</sequence>
<reference evidence="1 2" key="1">
    <citation type="submission" date="2015-12" db="EMBL/GenBank/DDBJ databases">
        <title>Draft genome sequnece of Fervidicola ferrireducens strain Y170.</title>
        <authorList>
            <person name="Patel B.K."/>
        </authorList>
    </citation>
    <scope>NUCLEOTIDE SEQUENCE [LARGE SCALE GENOMIC DNA]</scope>
    <source>
        <strain evidence="1 2">Y170</strain>
    </source>
</reference>
<dbReference type="STRING" id="520764.AN618_02920"/>
<dbReference type="SUPFAM" id="SSF103642">
    <property type="entry name" value="Sec-C motif"/>
    <property type="match status" value="1"/>
</dbReference>
<name>A0A140LDB1_9FIRM</name>
<evidence type="ECO:0000313" key="2">
    <source>
        <dbReference type="Proteomes" id="UP000070427"/>
    </source>
</evidence>
<dbReference type="EMBL" id="LOED01000002">
    <property type="protein sequence ID" value="KXG78536.1"/>
    <property type="molecule type" value="Genomic_DNA"/>
</dbReference>
<dbReference type="InterPro" id="IPR004027">
    <property type="entry name" value="SEC_C_motif"/>
</dbReference>
<dbReference type="InParanoid" id="A0A140LDB1"/>
<organism evidence="1 2">
    <name type="scientific">Fervidicola ferrireducens</name>
    <dbReference type="NCBI Taxonomy" id="520764"/>
    <lineage>
        <taxon>Bacteria</taxon>
        <taxon>Bacillati</taxon>
        <taxon>Bacillota</taxon>
        <taxon>Clostridia</taxon>
        <taxon>Thermosediminibacterales</taxon>
        <taxon>Thermosediminibacteraceae</taxon>
        <taxon>Fervidicola</taxon>
    </lineage>
</organism>
<dbReference type="RefSeq" id="WP_066351178.1">
    <property type="nucleotide sequence ID" value="NZ_LOED01000002.1"/>
</dbReference>
<comment type="caution">
    <text evidence="1">The sequence shown here is derived from an EMBL/GenBank/DDBJ whole genome shotgun (WGS) entry which is preliminary data.</text>
</comment>
<proteinExistence type="predicted"/>
<evidence type="ECO:0000313" key="1">
    <source>
        <dbReference type="EMBL" id="KXG78536.1"/>
    </source>
</evidence>
<dbReference type="AlphaFoldDB" id="A0A140LDB1"/>
<evidence type="ECO:0008006" key="3">
    <source>
        <dbReference type="Google" id="ProtNLM"/>
    </source>
</evidence>
<dbReference type="Pfam" id="PF02810">
    <property type="entry name" value="SEC-C"/>
    <property type="match status" value="1"/>
</dbReference>
<accession>A0A140LDB1</accession>
<keyword evidence="2" id="KW-1185">Reference proteome</keyword>
<dbReference type="Proteomes" id="UP000070427">
    <property type="component" value="Unassembled WGS sequence"/>
</dbReference>
<dbReference type="OrthoDB" id="6399948at2"/>